<sequence>MILIPYGITGGLHHLRTAKEKVQIGESLTLFFLAFFLSSVALLLLLPGLLMLLRSILSSSIFSFHVVLLYCTDLEFGLHKT</sequence>
<dbReference type="EMBL" id="PDCK01000044">
    <property type="protein sequence ID" value="PRQ26492.1"/>
    <property type="molecule type" value="Genomic_DNA"/>
</dbReference>
<keyword evidence="1" id="KW-1133">Transmembrane helix</keyword>
<evidence type="ECO:0000313" key="3">
    <source>
        <dbReference type="Proteomes" id="UP000238479"/>
    </source>
</evidence>
<name>A0A2P6PX28_ROSCH</name>
<keyword evidence="3" id="KW-1185">Reference proteome</keyword>
<protein>
    <submittedName>
        <fullName evidence="2">Uncharacterized protein</fullName>
    </submittedName>
</protein>
<dbReference type="Proteomes" id="UP000238479">
    <property type="component" value="Chromosome 6"/>
</dbReference>
<keyword evidence="1" id="KW-0812">Transmembrane</keyword>
<evidence type="ECO:0000256" key="1">
    <source>
        <dbReference type="SAM" id="Phobius"/>
    </source>
</evidence>
<proteinExistence type="predicted"/>
<accession>A0A2P6PX28</accession>
<evidence type="ECO:0000313" key="2">
    <source>
        <dbReference type="EMBL" id="PRQ26492.1"/>
    </source>
</evidence>
<dbReference type="AlphaFoldDB" id="A0A2P6PX28"/>
<comment type="caution">
    <text evidence="2">The sequence shown here is derived from an EMBL/GenBank/DDBJ whole genome shotgun (WGS) entry which is preliminary data.</text>
</comment>
<feature type="transmembrane region" description="Helical" evidence="1">
    <location>
        <begin position="28"/>
        <end position="46"/>
    </location>
</feature>
<organism evidence="2 3">
    <name type="scientific">Rosa chinensis</name>
    <name type="common">China rose</name>
    <dbReference type="NCBI Taxonomy" id="74649"/>
    <lineage>
        <taxon>Eukaryota</taxon>
        <taxon>Viridiplantae</taxon>
        <taxon>Streptophyta</taxon>
        <taxon>Embryophyta</taxon>
        <taxon>Tracheophyta</taxon>
        <taxon>Spermatophyta</taxon>
        <taxon>Magnoliopsida</taxon>
        <taxon>eudicotyledons</taxon>
        <taxon>Gunneridae</taxon>
        <taxon>Pentapetalae</taxon>
        <taxon>rosids</taxon>
        <taxon>fabids</taxon>
        <taxon>Rosales</taxon>
        <taxon>Rosaceae</taxon>
        <taxon>Rosoideae</taxon>
        <taxon>Rosoideae incertae sedis</taxon>
        <taxon>Rosa</taxon>
    </lineage>
</organism>
<gene>
    <name evidence="2" type="ORF">RchiOBHm_Chr6g0295221</name>
</gene>
<reference evidence="2 3" key="1">
    <citation type="journal article" date="2018" name="Nat. Genet.">
        <title>The Rosa genome provides new insights in the design of modern roses.</title>
        <authorList>
            <person name="Bendahmane M."/>
        </authorList>
    </citation>
    <scope>NUCLEOTIDE SEQUENCE [LARGE SCALE GENOMIC DNA]</scope>
    <source>
        <strain evidence="3">cv. Old Blush</strain>
    </source>
</reference>
<keyword evidence="1" id="KW-0472">Membrane</keyword>
<dbReference type="Gramene" id="PRQ26492">
    <property type="protein sequence ID" value="PRQ26492"/>
    <property type="gene ID" value="RchiOBHm_Chr6g0295221"/>
</dbReference>